<dbReference type="Pfam" id="PF07687">
    <property type="entry name" value="M20_dimer"/>
    <property type="match status" value="1"/>
</dbReference>
<feature type="domain" description="Peptidase M20 dimerisation" evidence="1">
    <location>
        <begin position="196"/>
        <end position="286"/>
    </location>
</feature>
<dbReference type="InterPro" id="IPR002933">
    <property type="entry name" value="Peptidase_M20"/>
</dbReference>
<reference evidence="2 3" key="1">
    <citation type="journal article" date="2024" name="Int. J. Mol. Sci.">
        <title>Exploration of Alicyclobacillus spp. Genome in Search of Antibiotic Resistance.</title>
        <authorList>
            <person name="Bucka-Kolendo J."/>
            <person name="Kiousi D.E."/>
            <person name="Dekowska A."/>
            <person name="Mikolajczuk-Szczyrba A."/>
            <person name="Karadedos D.M."/>
            <person name="Michael P."/>
            <person name="Galanis A."/>
            <person name="Sokolowska B."/>
        </authorList>
    </citation>
    <scope>NUCLEOTIDE SEQUENCE [LARGE SCALE GENOMIC DNA]</scope>
    <source>
        <strain evidence="2 3">KKP 3000</strain>
    </source>
</reference>
<organism evidence="2 3">
    <name type="scientific">Alicyclobacillus fastidiosus</name>
    <dbReference type="NCBI Taxonomy" id="392011"/>
    <lineage>
        <taxon>Bacteria</taxon>
        <taxon>Bacillati</taxon>
        <taxon>Bacillota</taxon>
        <taxon>Bacilli</taxon>
        <taxon>Bacillales</taxon>
        <taxon>Alicyclobacillaceae</taxon>
        <taxon>Alicyclobacillus</taxon>
    </lineage>
</organism>
<dbReference type="NCBIfam" id="TIGR01891">
    <property type="entry name" value="amidohydrolases"/>
    <property type="match status" value="1"/>
</dbReference>
<accession>A0ABV5AJI9</accession>
<dbReference type="InterPro" id="IPR017439">
    <property type="entry name" value="Amidohydrolase"/>
</dbReference>
<gene>
    <name evidence="2" type="ORF">KKP3000_001649</name>
</gene>
<dbReference type="PANTHER" id="PTHR11014">
    <property type="entry name" value="PEPTIDASE M20 FAMILY MEMBER"/>
    <property type="match status" value="1"/>
</dbReference>
<evidence type="ECO:0000313" key="2">
    <source>
        <dbReference type="EMBL" id="MFB5192446.1"/>
    </source>
</evidence>
<proteinExistence type="predicted"/>
<dbReference type="CDD" id="cd08021">
    <property type="entry name" value="M20_Acy1_YhaA-like"/>
    <property type="match status" value="1"/>
</dbReference>
<dbReference type="RefSeq" id="WP_275476992.1">
    <property type="nucleotide sequence ID" value="NZ_CP162940.1"/>
</dbReference>
<dbReference type="SUPFAM" id="SSF53187">
    <property type="entry name" value="Zn-dependent exopeptidases"/>
    <property type="match status" value="1"/>
</dbReference>
<dbReference type="Gene3D" id="3.40.630.10">
    <property type="entry name" value="Zn peptidases"/>
    <property type="match status" value="1"/>
</dbReference>
<name>A0ABV5AJI9_9BACL</name>
<dbReference type="EMBL" id="JBDXSU010000022">
    <property type="protein sequence ID" value="MFB5192446.1"/>
    <property type="molecule type" value="Genomic_DNA"/>
</dbReference>
<sequence>MRRQSLVPTELSTLDELVKQVETDVVTWRRYLHQNPELSFEEESTAQFVYDTLVSFGGLELSRPTRTSVLARLCGAFPGPVLALRADMDALPIAEENDFDFVSRAPGSMHACGHDGHTAMLLAAAKVLTGLKEQLHGEVRFIFQHAEELFPGGAQELVDLGVMNDVDSVVGIHLWSPIETGTIAVRSGPLMAGPDTFFITIRGRGGHAAEPHVNVDPVVIAAQVVTNLQHIASRNVNPLDPLVLSITQFHAGTAHNIIPETVELNGTVRSFKPELRTEVPRLMQRIVRGVTDAHGATYEFRYQQGYRPVVNDEGVTQRVRSALVEIFGDERVVEGDPDMGGEDFSAYQSVTPGTFFYVGAGNQNKGITYPHHHPKFTIDEDSLMIGVKSFLGIVLKELTEVERNGR</sequence>
<dbReference type="Gene3D" id="3.30.70.360">
    <property type="match status" value="1"/>
</dbReference>
<dbReference type="PIRSF" id="PIRSF005962">
    <property type="entry name" value="Pept_M20D_amidohydro"/>
    <property type="match status" value="1"/>
</dbReference>
<evidence type="ECO:0000313" key="3">
    <source>
        <dbReference type="Proteomes" id="UP001579974"/>
    </source>
</evidence>
<dbReference type="SUPFAM" id="SSF55031">
    <property type="entry name" value="Bacterial exopeptidase dimerisation domain"/>
    <property type="match status" value="1"/>
</dbReference>
<dbReference type="Pfam" id="PF01546">
    <property type="entry name" value="Peptidase_M20"/>
    <property type="match status" value="1"/>
</dbReference>
<dbReference type="InterPro" id="IPR011650">
    <property type="entry name" value="Peptidase_M20_dimer"/>
</dbReference>
<keyword evidence="3" id="KW-1185">Reference proteome</keyword>
<protein>
    <submittedName>
        <fullName evidence="2">M20 family metallopeptidase</fullName>
    </submittedName>
</protein>
<dbReference type="PANTHER" id="PTHR11014:SF63">
    <property type="entry name" value="METALLOPEPTIDASE, PUTATIVE (AFU_ORTHOLOGUE AFUA_6G09600)-RELATED"/>
    <property type="match status" value="1"/>
</dbReference>
<evidence type="ECO:0000259" key="1">
    <source>
        <dbReference type="Pfam" id="PF07687"/>
    </source>
</evidence>
<dbReference type="Proteomes" id="UP001579974">
    <property type="component" value="Unassembled WGS sequence"/>
</dbReference>
<comment type="caution">
    <text evidence="2">The sequence shown here is derived from an EMBL/GenBank/DDBJ whole genome shotgun (WGS) entry which is preliminary data.</text>
</comment>
<dbReference type="InterPro" id="IPR036264">
    <property type="entry name" value="Bact_exopeptidase_dim_dom"/>
</dbReference>